<protein>
    <submittedName>
        <fullName evidence="1">Uncharacterized protein</fullName>
    </submittedName>
</protein>
<accession>A0A1G7B8H2</accession>
<dbReference type="RefSeq" id="WP_089954922.1">
    <property type="nucleotide sequence ID" value="NZ_FNAV01000002.1"/>
</dbReference>
<dbReference type="OrthoDB" id="7873890at2"/>
<evidence type="ECO:0000313" key="2">
    <source>
        <dbReference type="Proteomes" id="UP000198994"/>
    </source>
</evidence>
<sequence length="61" mass="6563">MTTPTRGQQRQIADYLDHIADQKLNCSQLGSADPMTANRIALGAAYRLVAADMRALADSEG</sequence>
<dbReference type="Proteomes" id="UP000198994">
    <property type="component" value="Unassembled WGS sequence"/>
</dbReference>
<dbReference type="AlphaFoldDB" id="A0A1G7B8H2"/>
<keyword evidence="2" id="KW-1185">Reference proteome</keyword>
<dbReference type="STRING" id="282683.SAMN04488105_10219"/>
<reference evidence="2" key="1">
    <citation type="submission" date="2016-10" db="EMBL/GenBank/DDBJ databases">
        <authorList>
            <person name="Varghese N."/>
            <person name="Submissions S."/>
        </authorList>
    </citation>
    <scope>NUCLEOTIDE SEQUENCE [LARGE SCALE GENOMIC DNA]</scope>
    <source>
        <strain evidence="2">DSM 10146</strain>
    </source>
</reference>
<gene>
    <name evidence="1" type="ORF">SAMN04488105_10219</name>
</gene>
<organism evidence="1 2">
    <name type="scientific">Salipiger thiooxidans</name>
    <dbReference type="NCBI Taxonomy" id="282683"/>
    <lineage>
        <taxon>Bacteria</taxon>
        <taxon>Pseudomonadati</taxon>
        <taxon>Pseudomonadota</taxon>
        <taxon>Alphaproteobacteria</taxon>
        <taxon>Rhodobacterales</taxon>
        <taxon>Roseobacteraceae</taxon>
        <taxon>Salipiger</taxon>
    </lineage>
</organism>
<name>A0A1G7B8H2_9RHOB</name>
<evidence type="ECO:0000313" key="1">
    <source>
        <dbReference type="EMBL" id="SDE23341.1"/>
    </source>
</evidence>
<proteinExistence type="predicted"/>
<dbReference type="EMBL" id="FNAV01000002">
    <property type="protein sequence ID" value="SDE23341.1"/>
    <property type="molecule type" value="Genomic_DNA"/>
</dbReference>